<evidence type="ECO:0000313" key="9">
    <source>
        <dbReference type="EMBL" id="KAK3310570.1"/>
    </source>
</evidence>
<reference evidence="9" key="1">
    <citation type="journal article" date="2023" name="Mol. Phylogenet. Evol.">
        <title>Genome-scale phylogeny and comparative genomics of the fungal order Sordariales.</title>
        <authorList>
            <person name="Hensen N."/>
            <person name="Bonometti L."/>
            <person name="Westerberg I."/>
            <person name="Brannstrom I.O."/>
            <person name="Guillou S."/>
            <person name="Cros-Aarteil S."/>
            <person name="Calhoun S."/>
            <person name="Haridas S."/>
            <person name="Kuo A."/>
            <person name="Mondo S."/>
            <person name="Pangilinan J."/>
            <person name="Riley R."/>
            <person name="LaButti K."/>
            <person name="Andreopoulos B."/>
            <person name="Lipzen A."/>
            <person name="Chen C."/>
            <person name="Yan M."/>
            <person name="Daum C."/>
            <person name="Ng V."/>
            <person name="Clum A."/>
            <person name="Steindorff A."/>
            <person name="Ohm R.A."/>
            <person name="Martin F."/>
            <person name="Silar P."/>
            <person name="Natvig D.O."/>
            <person name="Lalanne C."/>
            <person name="Gautier V."/>
            <person name="Ament-Velasquez S.L."/>
            <person name="Kruys A."/>
            <person name="Hutchinson M.I."/>
            <person name="Powell A.J."/>
            <person name="Barry K."/>
            <person name="Miller A.N."/>
            <person name="Grigoriev I.V."/>
            <person name="Debuchy R."/>
            <person name="Gladieux P."/>
            <person name="Hiltunen Thoren M."/>
            <person name="Johannesson H."/>
        </authorList>
    </citation>
    <scope>NUCLEOTIDE SEQUENCE</scope>
    <source>
        <strain evidence="9">CBS 333.67</strain>
    </source>
</reference>
<organism evidence="9 10">
    <name type="scientific">Chaetomium strumarium</name>
    <dbReference type="NCBI Taxonomy" id="1170767"/>
    <lineage>
        <taxon>Eukaryota</taxon>
        <taxon>Fungi</taxon>
        <taxon>Dikarya</taxon>
        <taxon>Ascomycota</taxon>
        <taxon>Pezizomycotina</taxon>
        <taxon>Sordariomycetes</taxon>
        <taxon>Sordariomycetidae</taxon>
        <taxon>Sordariales</taxon>
        <taxon>Chaetomiaceae</taxon>
        <taxon>Chaetomium</taxon>
    </lineage>
</organism>
<evidence type="ECO:0000256" key="7">
    <source>
        <dbReference type="PROSITE-ProRule" id="PRU00221"/>
    </source>
</evidence>
<reference evidence="9" key="2">
    <citation type="submission" date="2023-06" db="EMBL/GenBank/DDBJ databases">
        <authorList>
            <consortium name="Lawrence Berkeley National Laboratory"/>
            <person name="Mondo S.J."/>
            <person name="Hensen N."/>
            <person name="Bonometti L."/>
            <person name="Westerberg I."/>
            <person name="Brannstrom I.O."/>
            <person name="Guillou S."/>
            <person name="Cros-Aarteil S."/>
            <person name="Calhoun S."/>
            <person name="Haridas S."/>
            <person name="Kuo A."/>
            <person name="Pangilinan J."/>
            <person name="Riley R."/>
            <person name="Labutti K."/>
            <person name="Andreopoulos B."/>
            <person name="Lipzen A."/>
            <person name="Chen C."/>
            <person name="Yanf M."/>
            <person name="Daum C."/>
            <person name="Ng V."/>
            <person name="Clum A."/>
            <person name="Steindorff A."/>
            <person name="Ohm R."/>
            <person name="Martin F."/>
            <person name="Silar P."/>
            <person name="Natvig D."/>
            <person name="Lalanne C."/>
            <person name="Gautier V."/>
            <person name="Ament-Velasquez S.L."/>
            <person name="Kruys A."/>
            <person name="Hutchinson M.I."/>
            <person name="Powell A.J."/>
            <person name="Barry K."/>
            <person name="Miller A.N."/>
            <person name="Grigoriev I.V."/>
            <person name="Debuchy R."/>
            <person name="Gladieux P."/>
            <person name="Thoren M.H."/>
            <person name="Johannesson H."/>
        </authorList>
    </citation>
    <scope>NUCLEOTIDE SEQUENCE</scope>
    <source>
        <strain evidence="9">CBS 333.67</strain>
    </source>
</reference>
<dbReference type="GeneID" id="87884438"/>
<dbReference type="Gene3D" id="2.130.10.10">
    <property type="entry name" value="YVTN repeat-like/Quinoprotein amine dehydrogenase"/>
    <property type="match status" value="2"/>
</dbReference>
<dbReference type="HAMAP" id="MF_03056">
    <property type="entry name" value="TRM82"/>
    <property type="match status" value="1"/>
</dbReference>
<dbReference type="InterPro" id="IPR015943">
    <property type="entry name" value="WD40/YVTN_repeat-like_dom_sf"/>
</dbReference>
<name>A0AAJ0H314_9PEZI</name>
<evidence type="ECO:0008006" key="11">
    <source>
        <dbReference type="Google" id="ProtNLM"/>
    </source>
</evidence>
<evidence type="ECO:0000313" key="10">
    <source>
        <dbReference type="Proteomes" id="UP001273166"/>
    </source>
</evidence>
<proteinExistence type="inferred from homology"/>
<dbReference type="PROSITE" id="PS50082">
    <property type="entry name" value="WD_REPEATS_2"/>
    <property type="match status" value="1"/>
</dbReference>
<feature type="repeat" description="WD" evidence="7">
    <location>
        <begin position="312"/>
        <end position="355"/>
    </location>
</feature>
<comment type="subcellular location">
    <subcellularLocation>
        <location evidence="1 6">Nucleus</location>
    </subcellularLocation>
</comment>
<keyword evidence="3 6" id="KW-0819">tRNA processing</keyword>
<comment type="similarity">
    <text evidence="6">Belongs to the WD repeat TRM82 family.</text>
</comment>
<accession>A0AAJ0H314</accession>
<evidence type="ECO:0000256" key="4">
    <source>
        <dbReference type="ARBA" id="ARBA00022737"/>
    </source>
</evidence>
<keyword evidence="2 6" id="KW-0853">WD repeat</keyword>
<dbReference type="SUPFAM" id="SSF50978">
    <property type="entry name" value="WD40 repeat-like"/>
    <property type="match status" value="1"/>
</dbReference>
<dbReference type="GO" id="GO:0043527">
    <property type="term" value="C:tRNA methyltransferase complex"/>
    <property type="evidence" value="ECO:0007669"/>
    <property type="project" value="TreeGrafter"/>
</dbReference>
<evidence type="ECO:0000256" key="8">
    <source>
        <dbReference type="SAM" id="MobiDB-lite"/>
    </source>
</evidence>
<evidence type="ECO:0000256" key="2">
    <source>
        <dbReference type="ARBA" id="ARBA00022574"/>
    </source>
</evidence>
<comment type="caution">
    <text evidence="9">The sequence shown here is derived from an EMBL/GenBank/DDBJ whole genome shotgun (WGS) entry which is preliminary data.</text>
</comment>
<keyword evidence="5 6" id="KW-0539">Nucleus</keyword>
<dbReference type="GO" id="GO:0005634">
    <property type="term" value="C:nucleus"/>
    <property type="evidence" value="ECO:0007669"/>
    <property type="project" value="UniProtKB-SubCell"/>
</dbReference>
<evidence type="ECO:0000256" key="1">
    <source>
        <dbReference type="ARBA" id="ARBA00004123"/>
    </source>
</evidence>
<dbReference type="EMBL" id="JAUDZG010000001">
    <property type="protein sequence ID" value="KAK3310570.1"/>
    <property type="molecule type" value="Genomic_DNA"/>
</dbReference>
<evidence type="ECO:0000256" key="6">
    <source>
        <dbReference type="HAMAP-Rule" id="MF_03056"/>
    </source>
</evidence>
<dbReference type="InterPro" id="IPR036322">
    <property type="entry name" value="WD40_repeat_dom_sf"/>
</dbReference>
<feature type="region of interest" description="Disordered" evidence="8">
    <location>
        <begin position="42"/>
        <end position="95"/>
    </location>
</feature>
<protein>
    <recommendedName>
        <fullName evidence="11">Transfer RNA methyltransferase 82</fullName>
    </recommendedName>
</protein>
<gene>
    <name evidence="9" type="ORF">B0T15DRAFT_42422</name>
</gene>
<dbReference type="InterPro" id="IPR028884">
    <property type="entry name" value="Trm82"/>
</dbReference>
<dbReference type="AlphaFoldDB" id="A0AAJ0H314"/>
<dbReference type="GO" id="GO:0106004">
    <property type="term" value="P:tRNA (guanine-N7)-methylation"/>
    <property type="evidence" value="ECO:0007669"/>
    <property type="project" value="UniProtKB-UniRule"/>
</dbReference>
<dbReference type="GO" id="GO:0005829">
    <property type="term" value="C:cytosol"/>
    <property type="evidence" value="ECO:0007669"/>
    <property type="project" value="TreeGrafter"/>
</dbReference>
<sequence>MMAIPYHLLKACGSFIFAAQGSNIHSFNSALEHISTWKYPVKQEDESSGQSTEPRDLPALEGPPTKRRKVEDGQESTSNGHATEPANGQGKSKSVDKYAHPAYEKPFIQGLYATTDGRHLVAITGSDKTIWVFEHDGAGNLKQLSQRAMPKRPCSLALTRDNRTILSADKFGDVYALPLIPAPSFSSSSSTATTTTTPQPLSRSATPALPPKPQANELTVHTKRNLRALENQKISLNRKAQQQQQQQESQQTQPQFEHTLLLGHVSMLTAICVGTERVAADREREYIITADRDEHIRVSRGMPQAHVIEGFCLGHEEFVSRLCVGPGGRREILVSGGGDDDLFVWDWAKGRLLGRAGVLEHVKGVIGESVSKVAVTKLLGCLWKGKACVFVVVERLPAVFLYELLEDNTLQHRETVRLPGNLLDVEVIELSGEAQRLLAAVDFDSSTDEANRSSSSLIILDKQEAGWQKSKVENLPAIGDINISEDELQKILYTTESLRKLSDFD</sequence>
<keyword evidence="10" id="KW-1185">Reference proteome</keyword>
<dbReference type="Proteomes" id="UP001273166">
    <property type="component" value="Unassembled WGS sequence"/>
</dbReference>
<dbReference type="PANTHER" id="PTHR16288">
    <property type="entry name" value="WD40 REPEAT PROTEIN 4"/>
    <property type="match status" value="1"/>
</dbReference>
<keyword evidence="4 6" id="KW-0677">Repeat</keyword>
<comment type="pathway">
    <text evidence="6">tRNA modification; N(7)-methylguanine-tRNA biosynthesis.</text>
</comment>
<dbReference type="PANTHER" id="PTHR16288:SF0">
    <property type="entry name" value="TRNA (GUANINE-N(7)-)-METHYLTRANSFERASE NON-CATALYTIC SUBUNIT WDR4"/>
    <property type="match status" value="1"/>
</dbReference>
<feature type="compositionally biased region" description="Low complexity" evidence="8">
    <location>
        <begin position="185"/>
        <end position="204"/>
    </location>
</feature>
<evidence type="ECO:0000256" key="5">
    <source>
        <dbReference type="ARBA" id="ARBA00023242"/>
    </source>
</evidence>
<comment type="function">
    <text evidence="6">Required for the formation of N(7)-methylguanine at position 46 (m7G46) in tRNA. In the complex, it is required to stabilize and induce conformational changes of the catalytic subunit.</text>
</comment>
<feature type="region of interest" description="Disordered" evidence="8">
    <location>
        <begin position="185"/>
        <end position="221"/>
    </location>
</feature>
<dbReference type="InterPro" id="IPR001680">
    <property type="entry name" value="WD40_rpt"/>
</dbReference>
<dbReference type="RefSeq" id="XP_062726350.1">
    <property type="nucleotide sequence ID" value="XM_062865609.1"/>
</dbReference>
<evidence type="ECO:0000256" key="3">
    <source>
        <dbReference type="ARBA" id="ARBA00022694"/>
    </source>
</evidence>